<dbReference type="InterPro" id="IPR028923">
    <property type="entry name" value="SAICAR_synt/ADE2_N"/>
</dbReference>
<gene>
    <name evidence="7" type="ORF">HNQ65_000486</name>
</gene>
<dbReference type="SUPFAM" id="SSF56104">
    <property type="entry name" value="SAICAR synthase-like"/>
    <property type="match status" value="1"/>
</dbReference>
<organism evidence="7 8">
    <name type="scientific">Prosthecobacter vanneervenii</name>
    <dbReference type="NCBI Taxonomy" id="48466"/>
    <lineage>
        <taxon>Bacteria</taxon>
        <taxon>Pseudomonadati</taxon>
        <taxon>Verrucomicrobiota</taxon>
        <taxon>Verrucomicrobiia</taxon>
        <taxon>Verrucomicrobiales</taxon>
        <taxon>Verrucomicrobiaceae</taxon>
        <taxon>Prosthecobacter</taxon>
    </lineage>
</organism>
<dbReference type="EMBL" id="JACHIG010000001">
    <property type="protein sequence ID" value="MBB5030932.1"/>
    <property type="molecule type" value="Genomic_DNA"/>
</dbReference>
<feature type="domain" description="SAICAR synthetase/ADE2 N-terminal" evidence="6">
    <location>
        <begin position="170"/>
        <end position="340"/>
    </location>
</feature>
<dbReference type="UniPathway" id="UPA00074">
    <property type="reaction ID" value="UER00131"/>
</dbReference>
<dbReference type="RefSeq" id="WP_184337882.1">
    <property type="nucleotide sequence ID" value="NZ_JACHIG010000001.1"/>
</dbReference>
<keyword evidence="8" id="KW-1185">Reference proteome</keyword>
<evidence type="ECO:0000256" key="3">
    <source>
        <dbReference type="ARBA" id="ARBA00022755"/>
    </source>
</evidence>
<evidence type="ECO:0000256" key="2">
    <source>
        <dbReference type="ARBA" id="ARBA00022741"/>
    </source>
</evidence>
<reference evidence="7 8" key="1">
    <citation type="submission" date="2020-08" db="EMBL/GenBank/DDBJ databases">
        <title>Genomic Encyclopedia of Type Strains, Phase IV (KMG-IV): sequencing the most valuable type-strain genomes for metagenomic binning, comparative biology and taxonomic classification.</title>
        <authorList>
            <person name="Goeker M."/>
        </authorList>
    </citation>
    <scope>NUCLEOTIDE SEQUENCE [LARGE SCALE GENOMIC DNA]</scope>
    <source>
        <strain evidence="7 8">DSM 12252</strain>
    </source>
</reference>
<dbReference type="AlphaFoldDB" id="A0A7W8DIE1"/>
<keyword evidence="1" id="KW-0436">Ligase</keyword>
<evidence type="ECO:0000256" key="1">
    <source>
        <dbReference type="ARBA" id="ARBA00022598"/>
    </source>
</evidence>
<accession>A0A7W8DIE1</accession>
<dbReference type="GO" id="GO:0005524">
    <property type="term" value="F:ATP binding"/>
    <property type="evidence" value="ECO:0007669"/>
    <property type="project" value="UniProtKB-KW"/>
</dbReference>
<sequence>MSHPAPAPTHLDLSKLGQPVYRGSVQNLYAVPDHPGFVVCETTPAGSVFDVGSIFNIEGNDLNRAIFRHAMYSRLGQPETWQRVKAAIENTPMDAAWRKELLTGPLELMLERGAATHHIGMVDAVTGEIVRSGLPANPSCYNVVRRFPVMHPPQRTLLGTHVFDYAQFHQSATYVVPLEYIVRFGVTSGSSILKKYQSLSESAKRSYEQELGLSKPMGVWEMLERPIYDLTSKYEPEDRAVSKQEALMMSGLSSDDFLHTVKLAILGGWAVRELLESAGLLLWDLKWEFAVDREELLFVDTIDADSFRGTTFLDVDGRKLVIHYNKQAMRDYYRIVHPEWYAGINEAKAQAQKAGVPFKQVLKAGQAEGKWPQTPVVDIEFLDLQARKTALIREHVAAERDAAAIRSDLEATGQAEVEFYRQRGLLPALLQANAVG</sequence>
<dbReference type="Gene3D" id="3.30.470.20">
    <property type="entry name" value="ATP-grasp fold, B domain"/>
    <property type="match status" value="1"/>
</dbReference>
<comment type="caution">
    <text evidence="7">The sequence shown here is derived from an EMBL/GenBank/DDBJ whole genome shotgun (WGS) entry which is preliminary data.</text>
</comment>
<comment type="catalytic activity">
    <reaction evidence="5">
        <text>5-amino-1-(5-phospho-D-ribosyl)imidazole-4-carboxylate + L-aspartate + ATP = (2S)-2-[5-amino-1-(5-phospho-beta-D-ribosyl)imidazole-4-carboxamido]succinate + ADP + phosphate + 2 H(+)</text>
        <dbReference type="Rhea" id="RHEA:22628"/>
        <dbReference type="ChEBI" id="CHEBI:15378"/>
        <dbReference type="ChEBI" id="CHEBI:29991"/>
        <dbReference type="ChEBI" id="CHEBI:30616"/>
        <dbReference type="ChEBI" id="CHEBI:43474"/>
        <dbReference type="ChEBI" id="CHEBI:58443"/>
        <dbReference type="ChEBI" id="CHEBI:77657"/>
        <dbReference type="ChEBI" id="CHEBI:456216"/>
        <dbReference type="EC" id="6.3.2.6"/>
    </reaction>
</comment>
<proteinExistence type="predicted"/>
<evidence type="ECO:0000313" key="8">
    <source>
        <dbReference type="Proteomes" id="UP000590740"/>
    </source>
</evidence>
<protein>
    <submittedName>
        <fullName evidence="7">Phosphoribosylaminoimidazole-succinocarboxamide synthase</fullName>
    </submittedName>
</protein>
<keyword evidence="2" id="KW-0547">Nucleotide-binding</keyword>
<name>A0A7W8DIE1_9BACT</name>
<keyword evidence="3" id="KW-0658">Purine biosynthesis</keyword>
<evidence type="ECO:0000259" key="6">
    <source>
        <dbReference type="Pfam" id="PF01259"/>
    </source>
</evidence>
<evidence type="ECO:0000313" key="7">
    <source>
        <dbReference type="EMBL" id="MBB5030932.1"/>
    </source>
</evidence>
<dbReference type="Proteomes" id="UP000590740">
    <property type="component" value="Unassembled WGS sequence"/>
</dbReference>
<evidence type="ECO:0000256" key="5">
    <source>
        <dbReference type="ARBA" id="ARBA00048475"/>
    </source>
</evidence>
<dbReference type="GO" id="GO:0004639">
    <property type="term" value="F:phosphoribosylaminoimidazolesuccinocarboxamide synthase activity"/>
    <property type="evidence" value="ECO:0007669"/>
    <property type="project" value="UniProtKB-EC"/>
</dbReference>
<keyword evidence="4" id="KW-0067">ATP-binding</keyword>
<evidence type="ECO:0000256" key="4">
    <source>
        <dbReference type="ARBA" id="ARBA00022840"/>
    </source>
</evidence>
<dbReference type="GO" id="GO:0006189">
    <property type="term" value="P:'de novo' IMP biosynthetic process"/>
    <property type="evidence" value="ECO:0007669"/>
    <property type="project" value="UniProtKB-UniPathway"/>
</dbReference>
<dbReference type="Pfam" id="PF01259">
    <property type="entry name" value="SAICAR_synt"/>
    <property type="match status" value="1"/>
</dbReference>